<feature type="compositionally biased region" description="Basic and acidic residues" evidence="1">
    <location>
        <begin position="716"/>
        <end position="752"/>
    </location>
</feature>
<feature type="compositionally biased region" description="Polar residues" evidence="1">
    <location>
        <begin position="701"/>
        <end position="712"/>
    </location>
</feature>
<accession>A0AAD4R2N7</accession>
<dbReference type="Proteomes" id="UP001201812">
    <property type="component" value="Unassembled WGS sequence"/>
</dbReference>
<feature type="region of interest" description="Disordered" evidence="1">
    <location>
        <begin position="632"/>
        <end position="663"/>
    </location>
</feature>
<evidence type="ECO:0000313" key="2">
    <source>
        <dbReference type="EMBL" id="KAI1705496.1"/>
    </source>
</evidence>
<protein>
    <submittedName>
        <fullName evidence="2">Uncharacterized protein</fullName>
    </submittedName>
</protein>
<evidence type="ECO:0000313" key="3">
    <source>
        <dbReference type="Proteomes" id="UP001201812"/>
    </source>
</evidence>
<feature type="compositionally biased region" description="Basic and acidic residues" evidence="1">
    <location>
        <begin position="838"/>
        <end position="861"/>
    </location>
</feature>
<feature type="compositionally biased region" description="Low complexity" evidence="1">
    <location>
        <begin position="770"/>
        <end position="783"/>
    </location>
</feature>
<dbReference type="EMBL" id="JAKKPZ010000056">
    <property type="protein sequence ID" value="KAI1705496.1"/>
    <property type="molecule type" value="Genomic_DNA"/>
</dbReference>
<gene>
    <name evidence="2" type="ORF">DdX_13636</name>
</gene>
<comment type="caution">
    <text evidence="2">The sequence shown here is derived from an EMBL/GenBank/DDBJ whole genome shotgun (WGS) entry which is preliminary data.</text>
</comment>
<organism evidence="2 3">
    <name type="scientific">Ditylenchus destructor</name>
    <dbReference type="NCBI Taxonomy" id="166010"/>
    <lineage>
        <taxon>Eukaryota</taxon>
        <taxon>Metazoa</taxon>
        <taxon>Ecdysozoa</taxon>
        <taxon>Nematoda</taxon>
        <taxon>Chromadorea</taxon>
        <taxon>Rhabditida</taxon>
        <taxon>Tylenchina</taxon>
        <taxon>Tylenchomorpha</taxon>
        <taxon>Sphaerularioidea</taxon>
        <taxon>Anguinidae</taxon>
        <taxon>Anguininae</taxon>
        <taxon>Ditylenchus</taxon>
    </lineage>
</organism>
<keyword evidence="3" id="KW-1185">Reference proteome</keyword>
<feature type="compositionally biased region" description="Low complexity" evidence="1">
    <location>
        <begin position="643"/>
        <end position="660"/>
    </location>
</feature>
<feature type="compositionally biased region" description="Basic residues" evidence="1">
    <location>
        <begin position="792"/>
        <end position="801"/>
    </location>
</feature>
<dbReference type="AlphaFoldDB" id="A0AAD4R2N7"/>
<evidence type="ECO:0000256" key="1">
    <source>
        <dbReference type="SAM" id="MobiDB-lite"/>
    </source>
</evidence>
<proteinExistence type="predicted"/>
<feature type="region of interest" description="Disordered" evidence="1">
    <location>
        <begin position="691"/>
        <end position="861"/>
    </location>
</feature>
<name>A0AAD4R2N7_9BILA</name>
<feature type="compositionally biased region" description="Polar residues" evidence="1">
    <location>
        <begin position="755"/>
        <end position="766"/>
    </location>
</feature>
<sequence>MQQNSLLLPNELRNCLQDESKIPLIRTFARYLAAYFLDLPLINANDSLDGGNNSKRTKLFLGNETPNLFVWSSENCHFDETNRTHRSILAADLPPEYSPALVVHLLCRCECWLEAILFLDHFNDFRSQLILRQLYDQRNNFSLFNEHCHNCLVDSFLQTIQEFRAESTHDLQRMSKMIENYVDAAVQIDVVFGSALVECLKNRTMELLDEELLNMINSEVDNSVQLPRPPLYSMPSDCSAEIPEIITWNRCHYFFKTLIACFNQTNQLQALIAHTSTWLADISQSFIQNRSHFLLENSDNDDLAENDLVIFETAILWVLQMTLRDKSSLAQRRIAEHLEEISEEYDIIDEELSKSKRKLGALIVDNYAEDAWQNRKSIQRWVEEMADESDIEVIRTVINFLLESNPRTEMYLPPLNEKSRHKWKNVITAHVDISKKRGLESDACCVSNFFPGTDKCKLVIDTDKWLELQFVLQRLPFIELTDPTLIQISVAIQPNDFAQLEENERTAHVTFEEEKECEHNANQDAATNRHCPNSDIFRDVRSTISRISQIGVTKNGKSVIHSHNETLNEMLQDYRLRKFQKEIEKERRFLETATLNSSEIDDGKSSSIENMNFAGMKYRLRLMEEKFRTNKKHRMNHITDNASPSGSSRQSNDRSQSSSSYPEEVKVMMLEKEIANITKELAKLRQEVQIQQTENDRISSTRRSGSGHNSPISKSSESKTKTTQTKKEVAQKNNVSEKNDEPHPVDQSEKISAKSKPSTGYYSSEAQEFPTTPATLPSSLTSLSDDDEIPKPKVHRKKSKKNAPSSTPNEKSMPDGGFHLDFTGLNSSPERRRKAKMHKEWHDLEIYPRESKSGKASNQDREIKSARLFLDQPQSPFNGEMPRYDSGFIDQKELSVSNATIGDHAADELRDINVQSLNPIERLDQNGTQIFSFDISQARAKELLNLYHSQIERSNE</sequence>
<reference evidence="2" key="1">
    <citation type="submission" date="2022-01" db="EMBL/GenBank/DDBJ databases">
        <title>Genome Sequence Resource for Two Populations of Ditylenchus destructor, the Migratory Endoparasitic Phytonematode.</title>
        <authorList>
            <person name="Zhang H."/>
            <person name="Lin R."/>
            <person name="Xie B."/>
        </authorList>
    </citation>
    <scope>NUCLEOTIDE SEQUENCE</scope>
    <source>
        <strain evidence="2">BazhouSP</strain>
    </source>
</reference>